<proteinExistence type="predicted"/>
<name>A0A1H1YTN9_9ACTN</name>
<protein>
    <submittedName>
        <fullName evidence="1">Cytidine deaminase</fullName>
    </submittedName>
</protein>
<sequence length="122" mass="12314">MTAAKVSEPVEGPSDPEDTKIITLARSALARTQASQGACLRDTDGRTYAGAAIDLDHLNLSAVEVVVAMAVSSGAAGVEAVAVSGARPSDHSLAVIGDLSGKDVVVWVTDAAGTVEQRIDLG</sequence>
<organism evidence="1 2">
    <name type="scientific">Microlunatus soli</name>
    <dbReference type="NCBI Taxonomy" id="630515"/>
    <lineage>
        <taxon>Bacteria</taxon>
        <taxon>Bacillati</taxon>
        <taxon>Actinomycetota</taxon>
        <taxon>Actinomycetes</taxon>
        <taxon>Propionibacteriales</taxon>
        <taxon>Propionibacteriaceae</taxon>
        <taxon>Microlunatus</taxon>
    </lineage>
</organism>
<dbReference type="Gene3D" id="3.40.140.10">
    <property type="entry name" value="Cytidine Deaminase, domain 2"/>
    <property type="match status" value="1"/>
</dbReference>
<reference evidence="1 2" key="1">
    <citation type="submission" date="2016-10" db="EMBL/GenBank/DDBJ databases">
        <authorList>
            <person name="de Groot N.N."/>
        </authorList>
    </citation>
    <scope>NUCLEOTIDE SEQUENCE [LARGE SCALE GENOMIC DNA]</scope>
    <source>
        <strain evidence="1 2">DSM 21800</strain>
    </source>
</reference>
<dbReference type="GO" id="GO:0003824">
    <property type="term" value="F:catalytic activity"/>
    <property type="evidence" value="ECO:0007669"/>
    <property type="project" value="InterPro"/>
</dbReference>
<dbReference type="SUPFAM" id="SSF53927">
    <property type="entry name" value="Cytidine deaminase-like"/>
    <property type="match status" value="1"/>
</dbReference>
<evidence type="ECO:0000313" key="1">
    <source>
        <dbReference type="EMBL" id="SDT24386.1"/>
    </source>
</evidence>
<dbReference type="STRING" id="630515.SAMN04489812_4753"/>
<keyword evidence="2" id="KW-1185">Reference proteome</keyword>
<dbReference type="AlphaFoldDB" id="A0A1H1YTN9"/>
<dbReference type="Proteomes" id="UP000199103">
    <property type="component" value="Chromosome I"/>
</dbReference>
<gene>
    <name evidence="1" type="ORF">SAMN04489812_4753</name>
</gene>
<dbReference type="EMBL" id="LT629772">
    <property type="protein sequence ID" value="SDT24386.1"/>
    <property type="molecule type" value="Genomic_DNA"/>
</dbReference>
<dbReference type="InterPro" id="IPR016193">
    <property type="entry name" value="Cytidine_deaminase-like"/>
</dbReference>
<dbReference type="RefSeq" id="WP_091528085.1">
    <property type="nucleotide sequence ID" value="NZ_LT629772.1"/>
</dbReference>
<dbReference type="OrthoDB" id="3392994at2"/>
<evidence type="ECO:0000313" key="2">
    <source>
        <dbReference type="Proteomes" id="UP000199103"/>
    </source>
</evidence>
<accession>A0A1H1YTN9</accession>